<dbReference type="GO" id="GO:0051131">
    <property type="term" value="P:chaperone-mediated protein complex assembly"/>
    <property type="evidence" value="ECO:0007669"/>
    <property type="project" value="TreeGrafter"/>
</dbReference>
<evidence type="ECO:0000259" key="4">
    <source>
        <dbReference type="PROSITE" id="PS51203"/>
    </source>
</evidence>
<accession>A0A8J5WT36</accession>
<dbReference type="CDD" id="cd06465">
    <property type="entry name" value="p23_hB-ind1_like"/>
    <property type="match status" value="1"/>
</dbReference>
<evidence type="ECO:0000313" key="5">
    <source>
        <dbReference type="EMBL" id="KAG8097340.1"/>
    </source>
</evidence>
<dbReference type="GO" id="GO:0005829">
    <property type="term" value="C:cytosol"/>
    <property type="evidence" value="ECO:0007669"/>
    <property type="project" value="TreeGrafter"/>
</dbReference>
<protein>
    <recommendedName>
        <fullName evidence="2">Co-chaperone protein p23</fullName>
    </recommendedName>
</protein>
<dbReference type="GO" id="GO:0051087">
    <property type="term" value="F:protein-folding chaperone binding"/>
    <property type="evidence" value="ECO:0007669"/>
    <property type="project" value="TreeGrafter"/>
</dbReference>
<comment type="subunit">
    <text evidence="2">Interacts with HSP90 in an ATP-dependent manner.</text>
</comment>
<dbReference type="InterPro" id="IPR007052">
    <property type="entry name" value="CS_dom"/>
</dbReference>
<dbReference type="PANTHER" id="PTHR22932:SF11">
    <property type="entry name" value="CO-CHAPERONE PROTEIN P23"/>
    <property type="match status" value="1"/>
</dbReference>
<dbReference type="GO" id="GO:0051879">
    <property type="term" value="F:Hsp90 protein binding"/>
    <property type="evidence" value="ECO:0007669"/>
    <property type="project" value="UniProtKB-UniRule"/>
</dbReference>
<evidence type="ECO:0000313" key="6">
    <source>
        <dbReference type="Proteomes" id="UP000729402"/>
    </source>
</evidence>
<sequence>MWRLCVMDVSTDPSPPLPSLPLLRPPLLLPLSPLPLRLPQHWSLQINLHRLCELTDLPSTHGLLGSAASYNRPAAHPPHHDVRRAPRSKNPNPQIFSARGRSSGFRTQEEVMSRHPSTKWAQRSDKVFLTIELPDARDVKLNLKPEGQFTFTANGPADDTPYELDLELFDAVNVEESKAAVAPRTICYLIKKAEKKWWSRLLKKEGKSPVFLKVDWDKWQDEDDEDIGSGDFGDMDFSKLDMGGADYDEDEEEDDTADSANKDDEDAKAEGSGEHEAAAGEAKP</sequence>
<evidence type="ECO:0000256" key="3">
    <source>
        <dbReference type="SAM" id="MobiDB-lite"/>
    </source>
</evidence>
<dbReference type="GO" id="GO:0101031">
    <property type="term" value="C:protein folding chaperone complex"/>
    <property type="evidence" value="ECO:0007669"/>
    <property type="project" value="UniProtKB-ARBA"/>
</dbReference>
<dbReference type="PANTHER" id="PTHR22932">
    <property type="entry name" value="TELOMERASE-BINDING PROTEIN P23 HSP90 CO-CHAPERONE"/>
    <property type="match status" value="1"/>
</dbReference>
<keyword evidence="2" id="KW-0539">Nucleus</keyword>
<evidence type="ECO:0000256" key="1">
    <source>
        <dbReference type="ARBA" id="ARBA00025733"/>
    </source>
</evidence>
<keyword evidence="2" id="KW-0963">Cytoplasm</keyword>
<comment type="function">
    <text evidence="2">Acts as a co-chaperone for HSP90.</text>
</comment>
<keyword evidence="2" id="KW-0143">Chaperone</keyword>
<dbReference type="InterPro" id="IPR045250">
    <property type="entry name" value="p23-like"/>
</dbReference>
<dbReference type="GO" id="GO:0006457">
    <property type="term" value="P:protein folding"/>
    <property type="evidence" value="ECO:0007669"/>
    <property type="project" value="TreeGrafter"/>
</dbReference>
<gene>
    <name evidence="5" type="ORF">GUJ93_ZPchr0013g37834</name>
</gene>
<name>A0A8J5WT36_ZIZPA</name>
<dbReference type="Proteomes" id="UP000729402">
    <property type="component" value="Unassembled WGS sequence"/>
</dbReference>
<keyword evidence="6" id="KW-1185">Reference proteome</keyword>
<dbReference type="EMBL" id="JAAALK010000079">
    <property type="protein sequence ID" value="KAG8097340.1"/>
    <property type="molecule type" value="Genomic_DNA"/>
</dbReference>
<organism evidence="5 6">
    <name type="scientific">Zizania palustris</name>
    <name type="common">Northern wild rice</name>
    <dbReference type="NCBI Taxonomy" id="103762"/>
    <lineage>
        <taxon>Eukaryota</taxon>
        <taxon>Viridiplantae</taxon>
        <taxon>Streptophyta</taxon>
        <taxon>Embryophyta</taxon>
        <taxon>Tracheophyta</taxon>
        <taxon>Spermatophyta</taxon>
        <taxon>Magnoliopsida</taxon>
        <taxon>Liliopsida</taxon>
        <taxon>Poales</taxon>
        <taxon>Poaceae</taxon>
        <taxon>BOP clade</taxon>
        <taxon>Oryzoideae</taxon>
        <taxon>Oryzeae</taxon>
        <taxon>Zizaniinae</taxon>
        <taxon>Zizania</taxon>
    </lineage>
</organism>
<comment type="similarity">
    <text evidence="1 2">Belongs to the p23/wos2 family.</text>
</comment>
<dbReference type="GO" id="GO:0005634">
    <property type="term" value="C:nucleus"/>
    <property type="evidence" value="ECO:0007669"/>
    <property type="project" value="UniProtKB-SubCell"/>
</dbReference>
<comment type="subcellular location">
    <subcellularLocation>
        <location evidence="2">Cytoplasm</location>
    </subcellularLocation>
    <subcellularLocation>
        <location evidence="2">Nucleus</location>
    </subcellularLocation>
</comment>
<reference evidence="5" key="1">
    <citation type="journal article" date="2021" name="bioRxiv">
        <title>Whole Genome Assembly and Annotation of Northern Wild Rice, Zizania palustris L., Supports a Whole Genome Duplication in the Zizania Genus.</title>
        <authorList>
            <person name="Haas M."/>
            <person name="Kono T."/>
            <person name="Macchietto M."/>
            <person name="Millas R."/>
            <person name="McGilp L."/>
            <person name="Shao M."/>
            <person name="Duquette J."/>
            <person name="Hirsch C.N."/>
            <person name="Kimball J."/>
        </authorList>
    </citation>
    <scope>NUCLEOTIDE SEQUENCE</scope>
    <source>
        <tissue evidence="5">Fresh leaf tissue</tissue>
    </source>
</reference>
<dbReference type="OrthoDB" id="1564555at2759"/>
<dbReference type="AlphaFoldDB" id="A0A8J5WT36"/>
<feature type="region of interest" description="Disordered" evidence="3">
    <location>
        <begin position="68"/>
        <end position="117"/>
    </location>
</feature>
<dbReference type="Pfam" id="PF04969">
    <property type="entry name" value="CS"/>
    <property type="match status" value="1"/>
</dbReference>
<feature type="domain" description="CS" evidence="4">
    <location>
        <begin position="113"/>
        <end position="202"/>
    </location>
</feature>
<feature type="compositionally biased region" description="Basic and acidic residues" evidence="3">
    <location>
        <begin position="268"/>
        <end position="284"/>
    </location>
</feature>
<feature type="compositionally biased region" description="Acidic residues" evidence="3">
    <location>
        <begin position="246"/>
        <end position="267"/>
    </location>
</feature>
<dbReference type="FunFam" id="2.60.40.790:FF:000013">
    <property type="entry name" value="Very-long-chain (3R)-3-hydroxyacyl-CoA dehydratase"/>
    <property type="match status" value="1"/>
</dbReference>
<dbReference type="PROSITE" id="PS51203">
    <property type="entry name" value="CS"/>
    <property type="match status" value="1"/>
</dbReference>
<reference evidence="5" key="2">
    <citation type="submission" date="2021-02" db="EMBL/GenBank/DDBJ databases">
        <authorList>
            <person name="Kimball J.A."/>
            <person name="Haas M.W."/>
            <person name="Macchietto M."/>
            <person name="Kono T."/>
            <person name="Duquette J."/>
            <person name="Shao M."/>
        </authorList>
    </citation>
    <scope>NUCLEOTIDE SEQUENCE</scope>
    <source>
        <tissue evidence="5">Fresh leaf tissue</tissue>
    </source>
</reference>
<feature type="region of interest" description="Disordered" evidence="3">
    <location>
        <begin position="222"/>
        <end position="284"/>
    </location>
</feature>
<proteinExistence type="inferred from homology"/>
<evidence type="ECO:0000256" key="2">
    <source>
        <dbReference type="RuleBase" id="RU369032"/>
    </source>
</evidence>
<comment type="caution">
    <text evidence="5">The sequence shown here is derived from an EMBL/GenBank/DDBJ whole genome shotgun (WGS) entry which is preliminary data.</text>
</comment>